<accession>A0A1V0SFX2</accession>
<sequence length="269" mass="32796">MSNNLCNRKIVYLELLNILERKINEYKKNNKKITTNLCNFSNEDYIEIYNQYNININILKRYTVSVNNFYVKQVNNITVYKQLLNDNLLNDKIFDTENKISPDQELLNINGSIKIKLIGFSYYEQLKEIIHSNIKFDLHKFMYCLEDYNDMSSNLYCGCYCYIFFEVIENNCDFKYIFYSNYKSQFYKTNILPKIDYIPIANHVLYIKRYYYSETNMPYFQFEHVQLFFPLHYRCINYKIDINSRYSKICPKDIEDNYRKNILIKHAKY</sequence>
<protein>
    <submittedName>
        <fullName evidence="1">Uncharacterized protein</fullName>
    </submittedName>
</protein>
<reference evidence="1" key="1">
    <citation type="journal article" date="2017" name="Science">
        <title>Giant viruses with an expanded complement of translation system components.</title>
        <authorList>
            <person name="Schulz F."/>
            <person name="Yutin N."/>
            <person name="Ivanova N.N."/>
            <person name="Ortega D.R."/>
            <person name="Lee T.K."/>
            <person name="Vierheilig J."/>
            <person name="Daims H."/>
            <person name="Horn M."/>
            <person name="Wagner M."/>
            <person name="Jensen G.J."/>
            <person name="Kyrpides N.C."/>
            <person name="Koonin E.V."/>
            <person name="Woyke T."/>
        </authorList>
    </citation>
    <scope>NUCLEOTIDE SEQUENCE</scope>
    <source>
        <strain evidence="1">HKV1</strain>
    </source>
</reference>
<organism evidence="1">
    <name type="scientific">Hokovirus HKV1</name>
    <dbReference type="NCBI Taxonomy" id="1977638"/>
    <lineage>
        <taxon>Viruses</taxon>
        <taxon>Varidnaviria</taxon>
        <taxon>Bamfordvirae</taxon>
        <taxon>Nucleocytoviricota</taxon>
        <taxon>Megaviricetes</taxon>
        <taxon>Imitervirales</taxon>
        <taxon>Mimiviridae</taxon>
        <taxon>Klosneuvirinae</taxon>
        <taxon>Hokovirus</taxon>
    </lineage>
</organism>
<evidence type="ECO:0000313" key="1">
    <source>
        <dbReference type="EMBL" id="ARF10528.1"/>
    </source>
</evidence>
<proteinExistence type="predicted"/>
<gene>
    <name evidence="1" type="ORF">Hokovirus_2_55</name>
</gene>
<name>A0A1V0SFX2_9VIRU</name>
<dbReference type="EMBL" id="KY684104">
    <property type="protein sequence ID" value="ARF10528.1"/>
    <property type="molecule type" value="Genomic_DNA"/>
</dbReference>